<reference evidence="11 14" key="1">
    <citation type="submission" date="2016-02" db="EMBL/GenBank/DDBJ databases">
        <authorList>
            <person name="Teng J.L."/>
            <person name="Tang Y."/>
            <person name="Huang Y."/>
            <person name="Guo F."/>
            <person name="Wei W."/>
            <person name="Chen J.H."/>
            <person name="Wong S.Y."/>
            <person name="Lau S.K."/>
            <person name="Woo P.C."/>
        </authorList>
    </citation>
    <scope>NUCLEOTIDE SEQUENCE [LARGE SCALE GENOMIC DNA]</scope>
    <source>
        <strain evidence="11 14">JCM 13375</strain>
    </source>
</reference>
<dbReference type="PANTHER" id="PTHR30582:SF2">
    <property type="entry name" value="L,D-TRANSPEPTIDASE YCIB-RELATED"/>
    <property type="match status" value="1"/>
</dbReference>
<name>A0A138A112_9ACTN</name>
<dbReference type="EMBL" id="LSRE01000013">
    <property type="protein sequence ID" value="KXO98276.1"/>
    <property type="molecule type" value="Genomic_DNA"/>
</dbReference>
<comment type="caution">
    <text evidence="12">The sequence shown here is derived from an EMBL/GenBank/DDBJ whole genome shotgun (WGS) entry which is preliminary data.</text>
</comment>
<feature type="domain" description="L,D-TPase catalytic" evidence="10">
    <location>
        <begin position="249"/>
        <end position="383"/>
    </location>
</feature>
<proteinExistence type="predicted"/>
<evidence type="ECO:0000256" key="9">
    <source>
        <dbReference type="SAM" id="SignalP"/>
    </source>
</evidence>
<dbReference type="OrthoDB" id="5242354at2"/>
<keyword evidence="4 7" id="KW-0573">Peptidoglycan synthesis</keyword>
<evidence type="ECO:0000256" key="6">
    <source>
        <dbReference type="ARBA" id="ARBA00023316"/>
    </source>
</evidence>
<keyword evidence="9" id="KW-0732">Signal</keyword>
<evidence type="ECO:0000259" key="10">
    <source>
        <dbReference type="PROSITE" id="PS52029"/>
    </source>
</evidence>
<dbReference type="Pfam" id="PF17964">
    <property type="entry name" value="Big_10"/>
    <property type="match status" value="1"/>
</dbReference>
<sequence length="447" mass="46911">MFNERVGRRAVLIGAAAAVPVVVAGCTIGDTGGSGASAGPSGPPPDPAEVTVNPADGAQAVSPIAPVTVSIAKAKLGSVTLTDDKGVAVDGELSTDLLSWKPTKPLAYNGVYTLVAKYETLGQPREKRATFSTVKVDETNKTQPYFENTGGMSLNDGAVYGVGQVAVVHFDEPIKDRAMAQKLLKVTTTPSVPGAWMWTTDKTVAWRPKVYYPSGTKVSIEAGVFGKEVSPGLWGEKDVSVSFTIGESHVSIADDTTKQVQVFVNGQMVRSMPTSMGQGGEQVINGKTFHFWTQRGVYTVLDKANPVIMDSSTYGLPINSRLGYKQTIGWATRISNDGIYLHALDNIWAQGVSNQSHGCLNLSPANAQWFFGLSQPGDVVEVRNTGGPALEQWQNGDWSVPWSTWVAGSAVPVDGDGVPLAPTSSAAPSPSSTVPSTGEPGTSTPGG</sequence>
<keyword evidence="14" id="KW-1185">Reference proteome</keyword>
<evidence type="ECO:0000256" key="7">
    <source>
        <dbReference type="PROSITE-ProRule" id="PRU01373"/>
    </source>
</evidence>
<dbReference type="InterPro" id="IPR006311">
    <property type="entry name" value="TAT_signal"/>
</dbReference>
<dbReference type="Gene3D" id="2.60.40.3710">
    <property type="match status" value="1"/>
</dbReference>
<accession>A0A138A112</accession>
<dbReference type="AlphaFoldDB" id="A0A138A112"/>
<evidence type="ECO:0000256" key="5">
    <source>
        <dbReference type="ARBA" id="ARBA00023315"/>
    </source>
</evidence>
<keyword evidence="6 7" id="KW-0961">Cell wall biogenesis/degradation</keyword>
<dbReference type="SUPFAM" id="SSF141523">
    <property type="entry name" value="L,D-transpeptidase catalytic domain-like"/>
    <property type="match status" value="1"/>
</dbReference>
<keyword evidence="3 7" id="KW-0133">Cell shape</keyword>
<dbReference type="GO" id="GO:0071972">
    <property type="term" value="F:peptidoglycan L,D-transpeptidase activity"/>
    <property type="evidence" value="ECO:0007669"/>
    <property type="project" value="TreeGrafter"/>
</dbReference>
<dbReference type="Proteomes" id="UP000070258">
    <property type="component" value="Unassembled WGS sequence"/>
</dbReference>
<feature type="compositionally biased region" description="Low complexity" evidence="8">
    <location>
        <begin position="419"/>
        <end position="447"/>
    </location>
</feature>
<dbReference type="EMBL" id="LSRF01000058">
    <property type="protein sequence ID" value="KXP04123.1"/>
    <property type="molecule type" value="Genomic_DNA"/>
</dbReference>
<evidence type="ECO:0000313" key="14">
    <source>
        <dbReference type="Proteomes" id="UP000070409"/>
    </source>
</evidence>
<keyword evidence="5" id="KW-0012">Acyltransferase</keyword>
<dbReference type="PANTHER" id="PTHR30582">
    <property type="entry name" value="L,D-TRANSPEPTIDASE"/>
    <property type="match status" value="1"/>
</dbReference>
<dbReference type="Gene3D" id="2.40.440.10">
    <property type="entry name" value="L,D-transpeptidase catalytic domain-like"/>
    <property type="match status" value="1"/>
</dbReference>
<gene>
    <name evidence="12" type="ORF">AXK60_14270</name>
    <name evidence="11" type="ORF">AXK61_19820</name>
</gene>
<keyword evidence="2" id="KW-0808">Transferase</keyword>
<dbReference type="InterPro" id="IPR041280">
    <property type="entry name" value="Big_10"/>
</dbReference>
<evidence type="ECO:0000256" key="3">
    <source>
        <dbReference type="ARBA" id="ARBA00022960"/>
    </source>
</evidence>
<evidence type="ECO:0000256" key="1">
    <source>
        <dbReference type="ARBA" id="ARBA00004752"/>
    </source>
</evidence>
<dbReference type="GO" id="GO:0071555">
    <property type="term" value="P:cell wall organization"/>
    <property type="evidence" value="ECO:0007669"/>
    <property type="project" value="UniProtKB-UniRule"/>
</dbReference>
<evidence type="ECO:0000256" key="2">
    <source>
        <dbReference type="ARBA" id="ARBA00022679"/>
    </source>
</evidence>
<comment type="pathway">
    <text evidence="1 7">Cell wall biogenesis; peptidoglycan biosynthesis.</text>
</comment>
<dbReference type="PROSITE" id="PS52029">
    <property type="entry name" value="LD_TPASE"/>
    <property type="match status" value="1"/>
</dbReference>
<organism evidence="12 13">
    <name type="scientific">Tsukamurella pseudospumae</name>
    <dbReference type="NCBI Taxonomy" id="239498"/>
    <lineage>
        <taxon>Bacteria</taxon>
        <taxon>Bacillati</taxon>
        <taxon>Actinomycetota</taxon>
        <taxon>Actinomycetes</taxon>
        <taxon>Mycobacteriales</taxon>
        <taxon>Tsukamurellaceae</taxon>
        <taxon>Tsukamurella</taxon>
    </lineage>
</organism>
<dbReference type="UniPathway" id="UPA00219"/>
<feature type="chain" id="PRO_5039035893" description="L,D-TPase catalytic domain-containing protein" evidence="9">
    <location>
        <begin position="25"/>
        <end position="447"/>
    </location>
</feature>
<dbReference type="GO" id="GO:0018104">
    <property type="term" value="P:peptidoglycan-protein cross-linking"/>
    <property type="evidence" value="ECO:0007669"/>
    <property type="project" value="TreeGrafter"/>
</dbReference>
<evidence type="ECO:0000256" key="8">
    <source>
        <dbReference type="SAM" id="MobiDB-lite"/>
    </source>
</evidence>
<reference evidence="12" key="2">
    <citation type="submission" date="2016-02" db="EMBL/GenBank/DDBJ databases">
        <authorList>
            <person name="Teng J.L."/>
            <person name="Yang Y."/>
            <person name="Huang Y."/>
            <person name="Guo F."/>
            <person name="Wei W."/>
            <person name="Chen J.H."/>
            <person name="Wong S.Y."/>
            <person name="Lau S.K."/>
            <person name="Woo P.C."/>
        </authorList>
    </citation>
    <scope>NUCLEOTIDE SEQUENCE</scope>
    <source>
        <strain evidence="12">JCM 15929</strain>
    </source>
</reference>
<evidence type="ECO:0000313" key="13">
    <source>
        <dbReference type="Proteomes" id="UP000070258"/>
    </source>
</evidence>
<dbReference type="GO" id="GO:0005576">
    <property type="term" value="C:extracellular region"/>
    <property type="evidence" value="ECO:0007669"/>
    <property type="project" value="TreeGrafter"/>
</dbReference>
<dbReference type="GO" id="GO:0016746">
    <property type="term" value="F:acyltransferase activity"/>
    <property type="evidence" value="ECO:0007669"/>
    <property type="project" value="UniProtKB-KW"/>
</dbReference>
<dbReference type="Proteomes" id="UP000070409">
    <property type="component" value="Unassembled WGS sequence"/>
</dbReference>
<evidence type="ECO:0000313" key="12">
    <source>
        <dbReference type="EMBL" id="KXP04123.1"/>
    </source>
</evidence>
<evidence type="ECO:0000313" key="11">
    <source>
        <dbReference type="EMBL" id="KXO98276.1"/>
    </source>
</evidence>
<feature type="region of interest" description="Disordered" evidence="8">
    <location>
        <begin position="414"/>
        <end position="447"/>
    </location>
</feature>
<dbReference type="Gene3D" id="2.60.40.3780">
    <property type="match status" value="1"/>
</dbReference>
<feature type="signal peptide" evidence="9">
    <location>
        <begin position="1"/>
        <end position="24"/>
    </location>
</feature>
<dbReference type="InterPro" id="IPR005490">
    <property type="entry name" value="LD_TPept_cat_dom"/>
</dbReference>
<reference evidence="13" key="3">
    <citation type="submission" date="2016-02" db="EMBL/GenBank/DDBJ databases">
        <authorList>
            <person name="Wen L."/>
            <person name="He K."/>
            <person name="Yang H."/>
        </authorList>
    </citation>
    <scope>NUCLEOTIDE SEQUENCE [LARGE SCALE GENOMIC DNA]</scope>
    <source>
        <strain evidence="13">JCM 15929</strain>
    </source>
</reference>
<evidence type="ECO:0000256" key="4">
    <source>
        <dbReference type="ARBA" id="ARBA00022984"/>
    </source>
</evidence>
<dbReference type="PROSITE" id="PS51318">
    <property type="entry name" value="TAT"/>
    <property type="match status" value="1"/>
</dbReference>
<dbReference type="Pfam" id="PF03734">
    <property type="entry name" value="YkuD"/>
    <property type="match status" value="1"/>
</dbReference>
<dbReference type="CDD" id="cd13432">
    <property type="entry name" value="LDT_IgD_like_2"/>
    <property type="match status" value="1"/>
</dbReference>
<dbReference type="InterPro" id="IPR038063">
    <property type="entry name" value="Transpep_catalytic_dom"/>
</dbReference>
<feature type="active site" description="Nucleophile" evidence="7">
    <location>
        <position position="359"/>
    </location>
</feature>
<dbReference type="GO" id="GO:0008360">
    <property type="term" value="P:regulation of cell shape"/>
    <property type="evidence" value="ECO:0007669"/>
    <property type="project" value="UniProtKB-UniRule"/>
</dbReference>
<dbReference type="InterPro" id="IPR050979">
    <property type="entry name" value="LD-transpeptidase"/>
</dbReference>
<dbReference type="RefSeq" id="WP_068575228.1">
    <property type="nucleotide sequence ID" value="NZ_LSRE01000013.1"/>
</dbReference>
<feature type="active site" description="Proton donor/acceptor" evidence="7">
    <location>
        <position position="342"/>
    </location>
</feature>
<dbReference type="STRING" id="239498.AXK60_14270"/>
<dbReference type="PROSITE" id="PS51257">
    <property type="entry name" value="PROKAR_LIPOPROTEIN"/>
    <property type="match status" value="1"/>
</dbReference>
<protein>
    <recommendedName>
        <fullName evidence="10">L,D-TPase catalytic domain-containing protein</fullName>
    </recommendedName>
</protein>
<dbReference type="CDD" id="cd16913">
    <property type="entry name" value="YkuD_like"/>
    <property type="match status" value="1"/>
</dbReference>